<evidence type="ECO:0000313" key="1">
    <source>
        <dbReference type="EMBL" id="VDZ95094.1"/>
    </source>
</evidence>
<dbReference type="Gene3D" id="1.20.200.10">
    <property type="entry name" value="Fumarase/aspartase (Central domain)"/>
    <property type="match status" value="1"/>
</dbReference>
<dbReference type="Pfam" id="PF00221">
    <property type="entry name" value="Lyase_aromatic"/>
    <property type="match status" value="1"/>
</dbReference>
<accession>A0A447MVK7</accession>
<proteinExistence type="predicted"/>
<dbReference type="InterPro" id="IPR001106">
    <property type="entry name" value="Aromatic_Lyase"/>
</dbReference>
<evidence type="ECO:0000313" key="2">
    <source>
        <dbReference type="Proteomes" id="UP000282086"/>
    </source>
</evidence>
<dbReference type="AlphaFoldDB" id="A0A447MVK7"/>
<dbReference type="InterPro" id="IPR008948">
    <property type="entry name" value="L-Aspartase-like"/>
</dbReference>
<dbReference type="EC" id="4.3.1.3" evidence="1"/>
<dbReference type="EMBL" id="LR134140">
    <property type="protein sequence ID" value="VDZ95094.1"/>
    <property type="molecule type" value="Genomic_DNA"/>
</dbReference>
<protein>
    <submittedName>
        <fullName evidence="1">Histidine ammonia-lyase</fullName>
        <ecNumber evidence="1">4.3.1.3</ecNumber>
    </submittedName>
</protein>
<dbReference type="PANTHER" id="PTHR10362">
    <property type="entry name" value="HISTIDINE AMMONIA-LYASE"/>
    <property type="match status" value="1"/>
</dbReference>
<dbReference type="SUPFAM" id="SSF48557">
    <property type="entry name" value="L-aspartase-like"/>
    <property type="match status" value="1"/>
</dbReference>
<dbReference type="Proteomes" id="UP000282086">
    <property type="component" value="Chromosome"/>
</dbReference>
<reference evidence="1 2" key="1">
    <citation type="submission" date="2018-12" db="EMBL/GenBank/DDBJ databases">
        <authorList>
            <consortium name="Pathogen Informatics"/>
        </authorList>
    </citation>
    <scope>NUCLEOTIDE SEQUENCE [LARGE SCALE GENOMIC DNA]</scope>
    <source>
        <strain evidence="1 2">NCTC129</strain>
    </source>
</reference>
<name>A0A447MVK7_SALET</name>
<keyword evidence="1" id="KW-0456">Lyase</keyword>
<organism evidence="1 2">
    <name type="scientific">Salmonella enterica I</name>
    <dbReference type="NCBI Taxonomy" id="59201"/>
    <lineage>
        <taxon>Bacteria</taxon>
        <taxon>Pseudomonadati</taxon>
        <taxon>Pseudomonadota</taxon>
        <taxon>Gammaproteobacteria</taxon>
        <taxon>Enterobacterales</taxon>
        <taxon>Enterobacteriaceae</taxon>
        <taxon>Salmonella</taxon>
    </lineage>
</organism>
<dbReference type="GO" id="GO:0004397">
    <property type="term" value="F:histidine ammonia-lyase activity"/>
    <property type="evidence" value="ECO:0007669"/>
    <property type="project" value="UniProtKB-EC"/>
</dbReference>
<sequence length="87" mass="9633">MPRADNRGQIDVARLFRHLLTDTSAIAESHHHCHKVQDPYSLRCQPQVMGACLTQLRQTKEVLLAEANAVSDNPLVFADAGGGDLRR</sequence>
<gene>
    <name evidence="1" type="primary">hutH_2</name>
    <name evidence="1" type="ORF">NCTC129_01197</name>
</gene>